<dbReference type="AlphaFoldDB" id="A0A9P6ZS15"/>
<comment type="caution">
    <text evidence="2">The sequence shown here is derived from an EMBL/GenBank/DDBJ whole genome shotgun (WGS) entry which is preliminary data.</text>
</comment>
<reference evidence="2" key="1">
    <citation type="journal article" date="2020" name="New Phytol.">
        <title>Comparative genomics reveals dynamic genome evolution in host specialist ectomycorrhizal fungi.</title>
        <authorList>
            <person name="Lofgren L.A."/>
            <person name="Nguyen N.H."/>
            <person name="Vilgalys R."/>
            <person name="Ruytinx J."/>
            <person name="Liao H.L."/>
            <person name="Branco S."/>
            <person name="Kuo A."/>
            <person name="LaButti K."/>
            <person name="Lipzen A."/>
            <person name="Andreopoulos W."/>
            <person name="Pangilinan J."/>
            <person name="Riley R."/>
            <person name="Hundley H."/>
            <person name="Na H."/>
            <person name="Barry K."/>
            <person name="Grigoriev I.V."/>
            <person name="Stajich J.E."/>
            <person name="Kennedy P.G."/>
        </authorList>
    </citation>
    <scope>NUCLEOTIDE SEQUENCE</scope>
    <source>
        <strain evidence="2">DOB743</strain>
    </source>
</reference>
<feature type="compositionally biased region" description="Basic and acidic residues" evidence="1">
    <location>
        <begin position="142"/>
        <end position="153"/>
    </location>
</feature>
<evidence type="ECO:0000256" key="1">
    <source>
        <dbReference type="SAM" id="MobiDB-lite"/>
    </source>
</evidence>
<evidence type="ECO:0000313" key="2">
    <source>
        <dbReference type="EMBL" id="KAG1775438.1"/>
    </source>
</evidence>
<sequence length="334" mass="36336">MKGTQLPPGAYPAENAPSKGTPIPPALSSFEAFRASALDISPGANTAVLTALETGLFIEATTLLASVTLAVRDAQSQVQWITLKDKVDAPLSVVKTSLFSFLLSILNGRPQDTFFAKKDLVAKSNRANRERKRLSRKRARAAKRERTREERKLTNPSVARSTGDGAAALVVGSSRICSVCKQKFTSRKTLSKHKCTGAVRKEKKAVEPLPAVTAKVVAKRARRRKARLLKRKRAAGKPEAPSDSDDKKLASQSGVTVTSQNSASQLGKSSNVEEELDGTISQGETRVRPMCEECEKHVSTGIKRTPGGGEYPKCHLCRLNVYGSYRFGYEDYDD</sequence>
<gene>
    <name evidence="2" type="ORF">EV702DRAFT_1118805</name>
</gene>
<proteinExistence type="predicted"/>
<accession>A0A9P6ZS15</accession>
<feature type="compositionally biased region" description="Basic residues" evidence="1">
    <location>
        <begin position="217"/>
        <end position="235"/>
    </location>
</feature>
<feature type="region of interest" description="Disordered" evidence="1">
    <location>
        <begin position="217"/>
        <end position="282"/>
    </location>
</feature>
<protein>
    <submittedName>
        <fullName evidence="2">Uncharacterized protein</fullName>
    </submittedName>
</protein>
<feature type="region of interest" description="Disordered" evidence="1">
    <location>
        <begin position="126"/>
        <end position="160"/>
    </location>
</feature>
<feature type="region of interest" description="Disordered" evidence="1">
    <location>
        <begin position="1"/>
        <end position="20"/>
    </location>
</feature>
<name>A0A9P6ZS15_9AGAM</name>
<dbReference type="OrthoDB" id="3268900at2759"/>
<feature type="compositionally biased region" description="Basic residues" evidence="1">
    <location>
        <begin position="129"/>
        <end position="141"/>
    </location>
</feature>
<feature type="compositionally biased region" description="Polar residues" evidence="1">
    <location>
        <begin position="250"/>
        <end position="270"/>
    </location>
</feature>
<keyword evidence="3" id="KW-1185">Reference proteome</keyword>
<dbReference type="EMBL" id="JABBWD010000034">
    <property type="protein sequence ID" value="KAG1775438.1"/>
    <property type="molecule type" value="Genomic_DNA"/>
</dbReference>
<evidence type="ECO:0000313" key="3">
    <source>
        <dbReference type="Proteomes" id="UP000714275"/>
    </source>
</evidence>
<dbReference type="Proteomes" id="UP000714275">
    <property type="component" value="Unassembled WGS sequence"/>
</dbReference>
<organism evidence="2 3">
    <name type="scientific">Suillus placidus</name>
    <dbReference type="NCBI Taxonomy" id="48579"/>
    <lineage>
        <taxon>Eukaryota</taxon>
        <taxon>Fungi</taxon>
        <taxon>Dikarya</taxon>
        <taxon>Basidiomycota</taxon>
        <taxon>Agaricomycotina</taxon>
        <taxon>Agaricomycetes</taxon>
        <taxon>Agaricomycetidae</taxon>
        <taxon>Boletales</taxon>
        <taxon>Suillineae</taxon>
        <taxon>Suillaceae</taxon>
        <taxon>Suillus</taxon>
    </lineage>
</organism>